<reference evidence="2" key="1">
    <citation type="journal article" date="2020" name="Stud. Mycol.">
        <title>101 Dothideomycetes genomes: a test case for predicting lifestyles and emergence of pathogens.</title>
        <authorList>
            <person name="Haridas S."/>
            <person name="Albert R."/>
            <person name="Binder M."/>
            <person name="Bloem J."/>
            <person name="Labutti K."/>
            <person name="Salamov A."/>
            <person name="Andreopoulos B."/>
            <person name="Baker S."/>
            <person name="Barry K."/>
            <person name="Bills G."/>
            <person name="Bluhm B."/>
            <person name="Cannon C."/>
            <person name="Castanera R."/>
            <person name="Culley D."/>
            <person name="Daum C."/>
            <person name="Ezra D."/>
            <person name="Gonzalez J."/>
            <person name="Henrissat B."/>
            <person name="Kuo A."/>
            <person name="Liang C."/>
            <person name="Lipzen A."/>
            <person name="Lutzoni F."/>
            <person name="Magnuson J."/>
            <person name="Mondo S."/>
            <person name="Nolan M."/>
            <person name="Ohm R."/>
            <person name="Pangilinan J."/>
            <person name="Park H.-J."/>
            <person name="Ramirez L."/>
            <person name="Alfaro M."/>
            <person name="Sun H."/>
            <person name="Tritt A."/>
            <person name="Yoshinaga Y."/>
            <person name="Zwiers L.-H."/>
            <person name="Turgeon B."/>
            <person name="Goodwin S."/>
            <person name="Spatafora J."/>
            <person name="Crous P."/>
            <person name="Grigoriev I."/>
        </authorList>
    </citation>
    <scope>NUCLEOTIDE SEQUENCE</scope>
    <source>
        <strain evidence="2">Tuck. ex Michener</strain>
    </source>
</reference>
<evidence type="ECO:0000256" key="1">
    <source>
        <dbReference type="SAM" id="MobiDB-lite"/>
    </source>
</evidence>
<gene>
    <name evidence="2" type="ORF">EV356DRAFT_503441</name>
</gene>
<dbReference type="AlphaFoldDB" id="A0A6A6H7F7"/>
<sequence length="285" mass="32519">MYNSIGNPSRRSTSWAYGTREPRPVSDDDVKGWMLMNLRRKRLLSGPMVNIYVGKQKRHWALHRNLLCHTSEHLASELLTEKSTPALGISSKKRTLNGNIDGLATDDGNLELPDLDPTGFELFVKWLYQGRIDDVSTFSSDQQKYEYAVACHKLHLLCERFEMPYLKNIAIDQYRKGLSETGLVPDAEEISQIYRQSPPNSHFRKLMIKIAARQLMDPESDKDAETYRMCFQDSPDFAIELFNTIKGESGGILFDDPTEIIDCEYHDHDGGVNCHFKGKAKVQGK</sequence>
<dbReference type="SUPFAM" id="SSF54695">
    <property type="entry name" value="POZ domain"/>
    <property type="match status" value="1"/>
</dbReference>
<dbReference type="PANTHER" id="PTHR47843:SF2">
    <property type="entry name" value="BTB DOMAIN-CONTAINING PROTEIN"/>
    <property type="match status" value="1"/>
</dbReference>
<dbReference type="Gene3D" id="3.30.710.10">
    <property type="entry name" value="Potassium Channel Kv1.1, Chain A"/>
    <property type="match status" value="1"/>
</dbReference>
<proteinExistence type="predicted"/>
<feature type="region of interest" description="Disordered" evidence="1">
    <location>
        <begin position="1"/>
        <end position="25"/>
    </location>
</feature>
<organism evidence="2 3">
    <name type="scientific">Viridothelium virens</name>
    <name type="common">Speckled blister lichen</name>
    <name type="synonym">Trypethelium virens</name>
    <dbReference type="NCBI Taxonomy" id="1048519"/>
    <lineage>
        <taxon>Eukaryota</taxon>
        <taxon>Fungi</taxon>
        <taxon>Dikarya</taxon>
        <taxon>Ascomycota</taxon>
        <taxon>Pezizomycotina</taxon>
        <taxon>Dothideomycetes</taxon>
        <taxon>Dothideomycetes incertae sedis</taxon>
        <taxon>Trypetheliales</taxon>
        <taxon>Trypetheliaceae</taxon>
        <taxon>Viridothelium</taxon>
    </lineage>
</organism>
<feature type="compositionally biased region" description="Polar residues" evidence="1">
    <location>
        <begin position="1"/>
        <end position="16"/>
    </location>
</feature>
<dbReference type="OrthoDB" id="194443at2759"/>
<accession>A0A6A6H7F7</accession>
<dbReference type="InterPro" id="IPR011333">
    <property type="entry name" value="SKP1/BTB/POZ_sf"/>
</dbReference>
<dbReference type="EMBL" id="ML991805">
    <property type="protein sequence ID" value="KAF2233630.1"/>
    <property type="molecule type" value="Genomic_DNA"/>
</dbReference>
<evidence type="ECO:0000313" key="3">
    <source>
        <dbReference type="Proteomes" id="UP000800092"/>
    </source>
</evidence>
<dbReference type="Proteomes" id="UP000800092">
    <property type="component" value="Unassembled WGS sequence"/>
</dbReference>
<protein>
    <recommendedName>
        <fullName evidence="4">BTB domain-containing protein</fullName>
    </recommendedName>
</protein>
<evidence type="ECO:0008006" key="4">
    <source>
        <dbReference type="Google" id="ProtNLM"/>
    </source>
</evidence>
<evidence type="ECO:0000313" key="2">
    <source>
        <dbReference type="EMBL" id="KAF2233630.1"/>
    </source>
</evidence>
<dbReference type="PANTHER" id="PTHR47843">
    <property type="entry name" value="BTB DOMAIN-CONTAINING PROTEIN-RELATED"/>
    <property type="match status" value="1"/>
</dbReference>
<keyword evidence="3" id="KW-1185">Reference proteome</keyword>
<name>A0A6A6H7F7_VIRVR</name>
<dbReference type="CDD" id="cd18186">
    <property type="entry name" value="BTB_POZ_ZBTB_KLHL-like"/>
    <property type="match status" value="1"/>
</dbReference>